<dbReference type="EMBL" id="JAJSBI010000001">
    <property type="protein sequence ID" value="MCD9872673.1"/>
    <property type="molecule type" value="Genomic_DNA"/>
</dbReference>
<keyword evidence="2" id="KW-1133">Transmembrane helix</keyword>
<gene>
    <name evidence="3" type="ORF">LJ657_03100</name>
</gene>
<evidence type="ECO:0000256" key="1">
    <source>
        <dbReference type="SAM" id="MobiDB-lite"/>
    </source>
</evidence>
<feature type="region of interest" description="Disordered" evidence="1">
    <location>
        <begin position="183"/>
        <end position="223"/>
    </location>
</feature>
<name>A0A9Q3VGZ2_9ACTN</name>
<organism evidence="3 4">
    <name type="scientific">Streptomyces guryensis</name>
    <dbReference type="NCBI Taxonomy" id="2886947"/>
    <lineage>
        <taxon>Bacteria</taxon>
        <taxon>Bacillati</taxon>
        <taxon>Actinomycetota</taxon>
        <taxon>Actinomycetes</taxon>
        <taxon>Kitasatosporales</taxon>
        <taxon>Streptomycetaceae</taxon>
        <taxon>Streptomyces</taxon>
    </lineage>
</organism>
<sequence length="223" mass="24649">MSTGMIIALIVIVAAVVVVAAALTLRARGPHGGRDLKRRFGPEYDRTLARHDGDAKAAERELTERVQRHGSLREQPLEPGRREEFTARWTAAQERFVDAPREAVTEADRLLAELAALRGFPDDSHYEEQLAALSVHHADHVHGYRHVHRVARVGASGQDGDRADTEEMREAMVEARALFEDLTTPPRGTGKAPAPATTRTRAHKHESGGHLPWALNRRHAKGS</sequence>
<dbReference type="RefSeq" id="WP_232646610.1">
    <property type="nucleotide sequence ID" value="NZ_JAJSBI010000001.1"/>
</dbReference>
<keyword evidence="4" id="KW-1185">Reference proteome</keyword>
<comment type="caution">
    <text evidence="3">The sequence shown here is derived from an EMBL/GenBank/DDBJ whole genome shotgun (WGS) entry which is preliminary data.</text>
</comment>
<keyword evidence="2" id="KW-0812">Transmembrane</keyword>
<evidence type="ECO:0000256" key="2">
    <source>
        <dbReference type="SAM" id="Phobius"/>
    </source>
</evidence>
<feature type="transmembrane region" description="Helical" evidence="2">
    <location>
        <begin position="6"/>
        <end position="25"/>
    </location>
</feature>
<evidence type="ECO:0000313" key="4">
    <source>
        <dbReference type="Proteomes" id="UP001108029"/>
    </source>
</evidence>
<proteinExistence type="predicted"/>
<accession>A0A9Q3VGZ2</accession>
<reference evidence="3" key="1">
    <citation type="submission" date="2021-12" db="EMBL/GenBank/DDBJ databases">
        <authorList>
            <person name="Lee J.-H."/>
            <person name="Kim S.-B."/>
        </authorList>
    </citation>
    <scope>NUCLEOTIDE SEQUENCE</scope>
    <source>
        <strain evidence="3">NR30</strain>
    </source>
</reference>
<evidence type="ECO:0000313" key="3">
    <source>
        <dbReference type="EMBL" id="MCD9872673.1"/>
    </source>
</evidence>
<keyword evidence="2" id="KW-0472">Membrane</keyword>
<evidence type="ECO:0008006" key="5">
    <source>
        <dbReference type="Google" id="ProtNLM"/>
    </source>
</evidence>
<protein>
    <recommendedName>
        <fullName evidence="5">Secreted protein</fullName>
    </recommendedName>
</protein>
<dbReference type="AlphaFoldDB" id="A0A9Q3VGZ2"/>
<feature type="compositionally biased region" description="Low complexity" evidence="1">
    <location>
        <begin position="183"/>
        <end position="199"/>
    </location>
</feature>
<dbReference type="Proteomes" id="UP001108029">
    <property type="component" value="Unassembled WGS sequence"/>
</dbReference>